<name>A0A292IIM6_9MOLU</name>
<dbReference type="InterPro" id="IPR029063">
    <property type="entry name" value="SAM-dependent_MTases_sf"/>
</dbReference>
<evidence type="ECO:0000313" key="7">
    <source>
        <dbReference type="EMBL" id="CDN40446.1"/>
    </source>
</evidence>
<evidence type="ECO:0000256" key="5">
    <source>
        <dbReference type="ARBA" id="ARBA00022691"/>
    </source>
</evidence>
<evidence type="ECO:0000256" key="4">
    <source>
        <dbReference type="ARBA" id="ARBA00022679"/>
    </source>
</evidence>
<keyword evidence="4 6" id="KW-0808">Transferase</keyword>
<keyword evidence="5 6" id="KW-0949">S-adenosyl-L-methionine</keyword>
<evidence type="ECO:0000256" key="1">
    <source>
        <dbReference type="ARBA" id="ARBA00022490"/>
    </source>
</evidence>
<dbReference type="Proteomes" id="UP000261764">
    <property type="component" value="Chromosome I"/>
</dbReference>
<gene>
    <name evidence="6" type="primary">rsmG</name>
    <name evidence="7" type="ORF">MAMA39_03260</name>
</gene>
<protein>
    <recommendedName>
        <fullName evidence="6">Ribosomal RNA small subunit methyltransferase G</fullName>
        <ecNumber evidence="6">2.1.1.-</ecNumber>
    </recommendedName>
    <alternativeName>
        <fullName evidence="6">16S rRNA 7-methylguanosine methyltransferase</fullName>
        <shortName evidence="6">16S rRNA m7G methyltransferase</shortName>
    </alternativeName>
</protein>
<dbReference type="AlphaFoldDB" id="A0A292IIM6"/>
<evidence type="ECO:0000256" key="3">
    <source>
        <dbReference type="ARBA" id="ARBA00022603"/>
    </source>
</evidence>
<dbReference type="PANTHER" id="PTHR31760">
    <property type="entry name" value="S-ADENOSYL-L-METHIONINE-DEPENDENT METHYLTRANSFERASES SUPERFAMILY PROTEIN"/>
    <property type="match status" value="1"/>
</dbReference>
<evidence type="ECO:0000256" key="2">
    <source>
        <dbReference type="ARBA" id="ARBA00022552"/>
    </source>
</evidence>
<dbReference type="SUPFAM" id="SSF53335">
    <property type="entry name" value="S-adenosyl-L-methionine-dependent methyltransferases"/>
    <property type="match status" value="1"/>
</dbReference>
<dbReference type="Pfam" id="PF02527">
    <property type="entry name" value="GidB"/>
    <property type="match status" value="1"/>
</dbReference>
<dbReference type="GO" id="GO:0070043">
    <property type="term" value="F:rRNA (guanine-N7-)-methyltransferase activity"/>
    <property type="evidence" value="ECO:0007669"/>
    <property type="project" value="UniProtKB-UniRule"/>
</dbReference>
<feature type="binding site" evidence="6">
    <location>
        <position position="61"/>
    </location>
    <ligand>
        <name>S-adenosyl-L-methionine</name>
        <dbReference type="ChEBI" id="CHEBI:59789"/>
    </ligand>
</feature>
<reference evidence="7 8" key="1">
    <citation type="journal article" date="2015" name="Clin. Infect. Dis.">
        <title>Genomic Investigations unmask Mycoplasma amphoriforme, a new respiratory pathogen.</title>
        <authorList>
            <person name="Gillespie S.H."/>
            <person name="Ling C.L."/>
            <person name="Oravcova K."/>
            <person name="Pinheiro M."/>
            <person name="Wells L."/>
            <person name="Bryant J.M."/>
            <person name="McHugh T.D."/>
            <person name="Bebear C."/>
            <person name="Webster D."/>
            <person name="Harris S.R."/>
            <person name="Seth-Smith H.M."/>
            <person name="Thomson N.R."/>
        </authorList>
    </citation>
    <scope>NUCLEOTIDE SEQUENCE [LARGE SCALE GENOMIC DNA]</scope>
    <source>
        <strain evidence="7 8">A39</strain>
    </source>
</reference>
<keyword evidence="8" id="KW-1185">Reference proteome</keyword>
<feature type="binding site" evidence="6">
    <location>
        <position position="130"/>
    </location>
    <ligand>
        <name>S-adenosyl-L-methionine</name>
        <dbReference type="ChEBI" id="CHEBI:59789"/>
    </ligand>
</feature>
<comment type="function">
    <text evidence="6">Specifically methylates the N7 position of a guanine in 16S rRNA.</text>
</comment>
<dbReference type="InterPro" id="IPR003682">
    <property type="entry name" value="rRNA_ssu_MeTfrase_G"/>
</dbReference>
<dbReference type="KEGG" id="mamp:MAMA39_03260"/>
<accession>A0A292IIM6</accession>
<keyword evidence="3 6" id="KW-0489">Methyltransferase</keyword>
<feature type="binding site" evidence="6">
    <location>
        <begin position="112"/>
        <end position="113"/>
    </location>
    <ligand>
        <name>S-adenosyl-L-methionine</name>
        <dbReference type="ChEBI" id="CHEBI:59789"/>
    </ligand>
</feature>
<dbReference type="HAMAP" id="MF_00074">
    <property type="entry name" value="16SrRNA_methyltr_G"/>
    <property type="match status" value="1"/>
</dbReference>
<keyword evidence="1 6" id="KW-0963">Cytoplasm</keyword>
<keyword evidence="2 6" id="KW-0698">rRNA processing</keyword>
<dbReference type="EC" id="2.1.1.-" evidence="6"/>
<comment type="similarity">
    <text evidence="6">Belongs to the methyltransferase superfamily. RNA methyltransferase RsmG family.</text>
</comment>
<sequence length="221" mass="25690">MINNWQIERYLELIYKHNQMYNLTGFRSLFQIKLGLVDEIMAIINDLNLPNDQKFNLLDIGSGAGSPGIILALSFPQGNFHLLEANKKKVNFLNLVIQSLELKNVRVSWQRAELLEHSFHQESYDFGISRAVASIKIMNELFVQWIKVNGMIIHLKSISFESEVKDAEPFLKSLGLKHFVSKQTIFNGKMLNNVIYQKFKKTPRKFPRSWKQIISKENDYA</sequence>
<evidence type="ECO:0000313" key="8">
    <source>
        <dbReference type="Proteomes" id="UP000261764"/>
    </source>
</evidence>
<evidence type="ECO:0000256" key="6">
    <source>
        <dbReference type="HAMAP-Rule" id="MF_00074"/>
    </source>
</evidence>
<comment type="caution">
    <text evidence="6">Lacks conserved residue(s) required for the propagation of feature annotation.</text>
</comment>
<dbReference type="NCBIfam" id="TIGR00138">
    <property type="entry name" value="rsmG_gidB"/>
    <property type="match status" value="1"/>
</dbReference>
<proteinExistence type="inferred from homology"/>
<dbReference type="PANTHER" id="PTHR31760:SF0">
    <property type="entry name" value="S-ADENOSYL-L-METHIONINE-DEPENDENT METHYLTRANSFERASES SUPERFAMILY PROTEIN"/>
    <property type="match status" value="1"/>
</dbReference>
<dbReference type="GO" id="GO:0005829">
    <property type="term" value="C:cytosol"/>
    <property type="evidence" value="ECO:0007669"/>
    <property type="project" value="TreeGrafter"/>
</dbReference>
<organism evidence="7 8">
    <name type="scientific">Mycoplasma amphoriforme A39</name>
    <dbReference type="NCBI Taxonomy" id="572419"/>
    <lineage>
        <taxon>Bacteria</taxon>
        <taxon>Bacillati</taxon>
        <taxon>Mycoplasmatota</taxon>
        <taxon>Mollicutes</taxon>
        <taxon>Mycoplasmataceae</taxon>
        <taxon>Mycoplasma</taxon>
    </lineage>
</organism>
<comment type="subcellular location">
    <subcellularLocation>
        <location evidence="6">Cytoplasm</location>
    </subcellularLocation>
</comment>
<dbReference type="Gene3D" id="3.40.50.150">
    <property type="entry name" value="Vaccinia Virus protein VP39"/>
    <property type="match status" value="1"/>
</dbReference>
<dbReference type="EMBL" id="HG937516">
    <property type="protein sequence ID" value="CDN40446.1"/>
    <property type="molecule type" value="Genomic_DNA"/>
</dbReference>
<dbReference type="RefSeq" id="WP_343251793.1">
    <property type="nucleotide sequence ID" value="NZ_HG937516.1"/>
</dbReference>
<dbReference type="PIRSF" id="PIRSF003078">
    <property type="entry name" value="GidB"/>
    <property type="match status" value="1"/>
</dbReference>